<reference evidence="7 8" key="1">
    <citation type="submission" date="2022-12" db="EMBL/GenBank/DDBJ databases">
        <title>Chitinophagaceae gen. sp. nov., a new member of the family Chitinophagaceae, isolated from soil in a chemical factory.</title>
        <authorList>
            <person name="Ke Z."/>
        </authorList>
    </citation>
    <scope>NUCLEOTIDE SEQUENCE [LARGE SCALE GENOMIC DNA]</scope>
    <source>
        <strain evidence="7 8">LY-5</strain>
    </source>
</reference>
<dbReference type="Pfam" id="PF01594">
    <property type="entry name" value="AI-2E_transport"/>
    <property type="match status" value="1"/>
</dbReference>
<name>A0ABT4UG11_9BACT</name>
<evidence type="ECO:0000256" key="6">
    <source>
        <dbReference type="SAM" id="Phobius"/>
    </source>
</evidence>
<feature type="transmembrane region" description="Helical" evidence="6">
    <location>
        <begin position="230"/>
        <end position="256"/>
    </location>
</feature>
<evidence type="ECO:0000256" key="3">
    <source>
        <dbReference type="ARBA" id="ARBA00022692"/>
    </source>
</evidence>
<evidence type="ECO:0000313" key="7">
    <source>
        <dbReference type="EMBL" id="MDA3613795.1"/>
    </source>
</evidence>
<protein>
    <submittedName>
        <fullName evidence="7">AI-2E family transporter</fullName>
    </submittedName>
</protein>
<dbReference type="Proteomes" id="UP001210231">
    <property type="component" value="Unassembled WGS sequence"/>
</dbReference>
<keyword evidence="4 6" id="KW-1133">Transmembrane helix</keyword>
<evidence type="ECO:0000256" key="5">
    <source>
        <dbReference type="ARBA" id="ARBA00023136"/>
    </source>
</evidence>
<feature type="transmembrane region" description="Helical" evidence="6">
    <location>
        <begin position="145"/>
        <end position="168"/>
    </location>
</feature>
<comment type="caution">
    <text evidence="7">The sequence shown here is derived from an EMBL/GenBank/DDBJ whole genome shotgun (WGS) entry which is preliminary data.</text>
</comment>
<evidence type="ECO:0000256" key="1">
    <source>
        <dbReference type="ARBA" id="ARBA00004141"/>
    </source>
</evidence>
<dbReference type="PANTHER" id="PTHR21716">
    <property type="entry name" value="TRANSMEMBRANE PROTEIN"/>
    <property type="match status" value="1"/>
</dbReference>
<feature type="transmembrane region" description="Helical" evidence="6">
    <location>
        <begin position="67"/>
        <end position="89"/>
    </location>
</feature>
<comment type="similarity">
    <text evidence="2">Belongs to the autoinducer-2 exporter (AI-2E) (TC 2.A.86) family.</text>
</comment>
<dbReference type="InterPro" id="IPR002549">
    <property type="entry name" value="AI-2E-like"/>
</dbReference>
<gene>
    <name evidence="7" type="ORF">O3P16_03165</name>
</gene>
<feature type="transmembrane region" description="Helical" evidence="6">
    <location>
        <begin position="12"/>
        <end position="31"/>
    </location>
</feature>
<sequence length="364" mass="40983">MDLKTNVQIHPNKIRQILILSLVIIIGYILFREMTFMISSFLGAVAFYMILRLTMFKMVYQWKWKKWLAALTLIILSLLVIVLPLSLIINQLLDKLLPYIQDTTTLENNVYKVQAYLQSKFHVDVLSTSNMEKIPDLITKAGTSVIGGSFNMIMNLIIMYFILWFMLVSGGEMERYIRNNLPFKNTNTATLLKELRASVISNAIGIPVLAVCQGLLAILGYYLFNVPDAVLWGIITGVASVVPFVGTAIVWIPISLLAFAKGDMSNGWWLLGWGAIVIGSSDNIIRMVLQKFMADVHPLITVFGVIVGLSLFGFFGLIFGPLLVSMFLLLVRVYSDEFISPRKVDVITGSEEKKQHEEETDNKD</sequence>
<comment type="subcellular location">
    <subcellularLocation>
        <location evidence="1">Membrane</location>
        <topology evidence="1">Multi-pass membrane protein</topology>
    </subcellularLocation>
</comment>
<dbReference type="RefSeq" id="WP_407030125.1">
    <property type="nucleotide sequence ID" value="NZ_JAQGEF010000003.1"/>
</dbReference>
<feature type="transmembrane region" description="Helical" evidence="6">
    <location>
        <begin position="301"/>
        <end position="334"/>
    </location>
</feature>
<organism evidence="7 8">
    <name type="scientific">Polluticaenibacter yanchengensis</name>
    <dbReference type="NCBI Taxonomy" id="3014562"/>
    <lineage>
        <taxon>Bacteria</taxon>
        <taxon>Pseudomonadati</taxon>
        <taxon>Bacteroidota</taxon>
        <taxon>Chitinophagia</taxon>
        <taxon>Chitinophagales</taxon>
        <taxon>Chitinophagaceae</taxon>
        <taxon>Polluticaenibacter</taxon>
    </lineage>
</organism>
<evidence type="ECO:0000256" key="4">
    <source>
        <dbReference type="ARBA" id="ARBA00022989"/>
    </source>
</evidence>
<keyword evidence="3 6" id="KW-0812">Transmembrane</keyword>
<evidence type="ECO:0000256" key="2">
    <source>
        <dbReference type="ARBA" id="ARBA00009773"/>
    </source>
</evidence>
<dbReference type="PANTHER" id="PTHR21716:SF4">
    <property type="entry name" value="TRANSMEMBRANE PROTEIN 245"/>
    <property type="match status" value="1"/>
</dbReference>
<dbReference type="EMBL" id="JAQGEF010000003">
    <property type="protein sequence ID" value="MDA3613795.1"/>
    <property type="molecule type" value="Genomic_DNA"/>
</dbReference>
<keyword evidence="5 6" id="KW-0472">Membrane</keyword>
<feature type="transmembrane region" description="Helical" evidence="6">
    <location>
        <begin position="268"/>
        <end position="289"/>
    </location>
</feature>
<proteinExistence type="inferred from homology"/>
<evidence type="ECO:0000313" key="8">
    <source>
        <dbReference type="Proteomes" id="UP001210231"/>
    </source>
</evidence>
<keyword evidence="8" id="KW-1185">Reference proteome</keyword>
<accession>A0ABT4UG11</accession>
<feature type="transmembrane region" description="Helical" evidence="6">
    <location>
        <begin position="203"/>
        <end position="224"/>
    </location>
</feature>
<feature type="transmembrane region" description="Helical" evidence="6">
    <location>
        <begin position="37"/>
        <end position="55"/>
    </location>
</feature>